<organism evidence="1 2">
    <name type="scientific">Mycena pura</name>
    <dbReference type="NCBI Taxonomy" id="153505"/>
    <lineage>
        <taxon>Eukaryota</taxon>
        <taxon>Fungi</taxon>
        <taxon>Dikarya</taxon>
        <taxon>Basidiomycota</taxon>
        <taxon>Agaricomycotina</taxon>
        <taxon>Agaricomycetes</taxon>
        <taxon>Agaricomycetidae</taxon>
        <taxon>Agaricales</taxon>
        <taxon>Marasmiineae</taxon>
        <taxon>Mycenaceae</taxon>
        <taxon>Mycena</taxon>
    </lineage>
</organism>
<gene>
    <name evidence="1" type="ORF">GGX14DRAFT_520148</name>
</gene>
<accession>A0AAD6VFJ6</accession>
<dbReference type="Proteomes" id="UP001219525">
    <property type="component" value="Unassembled WGS sequence"/>
</dbReference>
<protein>
    <submittedName>
        <fullName evidence="1">Uncharacterized protein</fullName>
    </submittedName>
</protein>
<keyword evidence="2" id="KW-1185">Reference proteome</keyword>
<dbReference type="AlphaFoldDB" id="A0AAD6VFJ6"/>
<comment type="caution">
    <text evidence="1">The sequence shown here is derived from an EMBL/GenBank/DDBJ whole genome shotgun (WGS) entry which is preliminary data.</text>
</comment>
<evidence type="ECO:0000313" key="2">
    <source>
        <dbReference type="Proteomes" id="UP001219525"/>
    </source>
</evidence>
<reference evidence="1" key="1">
    <citation type="submission" date="2023-03" db="EMBL/GenBank/DDBJ databases">
        <title>Massive genome expansion in bonnet fungi (Mycena s.s.) driven by repeated elements and novel gene families across ecological guilds.</title>
        <authorList>
            <consortium name="Lawrence Berkeley National Laboratory"/>
            <person name="Harder C.B."/>
            <person name="Miyauchi S."/>
            <person name="Viragh M."/>
            <person name="Kuo A."/>
            <person name="Thoen E."/>
            <person name="Andreopoulos B."/>
            <person name="Lu D."/>
            <person name="Skrede I."/>
            <person name="Drula E."/>
            <person name="Henrissat B."/>
            <person name="Morin E."/>
            <person name="Kohler A."/>
            <person name="Barry K."/>
            <person name="LaButti K."/>
            <person name="Morin E."/>
            <person name="Salamov A."/>
            <person name="Lipzen A."/>
            <person name="Mereny Z."/>
            <person name="Hegedus B."/>
            <person name="Baldrian P."/>
            <person name="Stursova M."/>
            <person name="Weitz H."/>
            <person name="Taylor A."/>
            <person name="Grigoriev I.V."/>
            <person name="Nagy L.G."/>
            <person name="Martin F."/>
            <person name="Kauserud H."/>
        </authorList>
    </citation>
    <scope>NUCLEOTIDE SEQUENCE</scope>
    <source>
        <strain evidence="1">9144</strain>
    </source>
</reference>
<dbReference type="EMBL" id="JARJCW010000026">
    <property type="protein sequence ID" value="KAJ7211234.1"/>
    <property type="molecule type" value="Genomic_DNA"/>
</dbReference>
<sequence>MRWTAPPTRREISLVIFSLTVFTLSHNIDSSIRVLGLSRQNALLNRLGLGARTVVGPDGRRPPASRDMLENVIYGEWAWDDDHIAGEGLERSQAKGVGRHGAMWAEKRDVDPLTSRSLGETTVNQAFWRWGNDIPHGKLMKHVPGYTIIDNIILFNGSMTIVTDDPESFPPVPQMVLSKDLNMWRIISPQQAKDSIGPFGGRIRGVTWMAADSTPHNSTLLALWRTYSSLDPEIGPEGTTKLAPPRRLVFPYYNFFTDQNPEHGDPPKRRQRVVNGIHYELVKAAFPSLTLMYYADWEDYHDMEVPFVIERLVVADRSAASYGVQDHDPIYASPFRMEGLSEHWWEPVRRTLASYFEVYGGKAPKGVLTYVQRQTQTRGLRLSEEHHTALVSALRNLEHDGYEVHIVSNIDEEMLWSERLGAIARSTVMLGVHDSDLLDSAYMQRTPHTTLMEFFPPQTFALEQQIVAHSLGMRYVAWWYDRPLSGDDLPSVTRPGDNEAVPIDVSAIIKAIRQTMH</sequence>
<evidence type="ECO:0000313" key="1">
    <source>
        <dbReference type="EMBL" id="KAJ7211234.1"/>
    </source>
</evidence>
<name>A0AAD6VFJ6_9AGAR</name>
<proteinExistence type="predicted"/>